<organism evidence="2 4">
    <name type="scientific">Oceanimonas baumannii</name>
    <dbReference type="NCBI Taxonomy" id="129578"/>
    <lineage>
        <taxon>Bacteria</taxon>
        <taxon>Pseudomonadati</taxon>
        <taxon>Pseudomonadota</taxon>
        <taxon>Gammaproteobacteria</taxon>
        <taxon>Aeromonadales</taxon>
        <taxon>Aeromonadaceae</taxon>
        <taxon>Oceanimonas</taxon>
    </lineage>
</organism>
<feature type="signal peptide" evidence="1">
    <location>
        <begin position="1"/>
        <end position="19"/>
    </location>
</feature>
<keyword evidence="5" id="KW-1185">Reference proteome</keyword>
<reference evidence="3 5" key="2">
    <citation type="submission" date="2019-03" db="EMBL/GenBank/DDBJ databases">
        <title>Genomic Encyclopedia of Archaeal and Bacterial Type Strains, Phase II (KMG-II): from individual species to whole genera.</title>
        <authorList>
            <person name="Goeker M."/>
        </authorList>
    </citation>
    <scope>NUCLEOTIDE SEQUENCE [LARGE SCALE GENOMIC DNA]</scope>
    <source>
        <strain evidence="3 5">DSM 15594</strain>
    </source>
</reference>
<proteinExistence type="predicted"/>
<accession>A0A235C9K2</accession>
<evidence type="ECO:0008006" key="6">
    <source>
        <dbReference type="Google" id="ProtNLM"/>
    </source>
</evidence>
<name>A0A235C9K2_9GAMM</name>
<feature type="chain" id="PRO_5012827889" description="Phytase-like domain-containing protein" evidence="1">
    <location>
        <begin position="20"/>
        <end position="286"/>
    </location>
</feature>
<protein>
    <recommendedName>
        <fullName evidence="6">Phytase-like domain-containing protein</fullName>
    </recommendedName>
</protein>
<dbReference type="Proteomes" id="UP000243640">
    <property type="component" value="Unassembled WGS sequence"/>
</dbReference>
<evidence type="ECO:0000313" key="2">
    <source>
        <dbReference type="EMBL" id="OYD21310.1"/>
    </source>
</evidence>
<dbReference type="EMBL" id="SODO01000017">
    <property type="protein sequence ID" value="TDW55805.1"/>
    <property type="molecule type" value="Genomic_DNA"/>
</dbReference>
<gene>
    <name evidence="2" type="ORF">B6S09_16150</name>
    <name evidence="3" type="ORF">LY04_03290</name>
</gene>
<dbReference type="AlphaFoldDB" id="A0A235C9K2"/>
<evidence type="ECO:0000256" key="1">
    <source>
        <dbReference type="SAM" id="SignalP"/>
    </source>
</evidence>
<comment type="caution">
    <text evidence="2">The sequence shown here is derived from an EMBL/GenBank/DDBJ whole genome shotgun (WGS) entry which is preliminary data.</text>
</comment>
<evidence type="ECO:0000313" key="3">
    <source>
        <dbReference type="EMBL" id="TDW55805.1"/>
    </source>
</evidence>
<dbReference type="Proteomes" id="UP000295058">
    <property type="component" value="Unassembled WGS sequence"/>
</dbReference>
<sequence>MFRILYAWPLLLLTACVGADDARLMLDPVGSLSSALQESSGLVALKSGFISHNDSGHDAELFILDERGDTLHRVPVAAHNRDWEDIARHDNTLYIADTGNNGGKRRDLRVLALKLKPDNTPPEEPHVLPVRYREQHNFTPPPHQHNFDAEALTQVNGELWLLTKRWLDQQSAIYRLPPDGDSSPLTQWQRLNTQMLVTGADFDAGTQTLLLVGYSRSLFNRQAFVWLYPVQNNRVTEQAGRRFRLNETGQFEAITLGADGHLYFTREGSAPRLFRSRQPLTTLISG</sequence>
<keyword evidence="1" id="KW-0732">Signal</keyword>
<evidence type="ECO:0000313" key="5">
    <source>
        <dbReference type="Proteomes" id="UP000295058"/>
    </source>
</evidence>
<reference evidence="2 4" key="1">
    <citation type="submission" date="2017-08" db="EMBL/GenBank/DDBJ databases">
        <title>Draft Genome Sequence of the Marine Bacterium Oceanimonas baumannii ATCC 700832.</title>
        <authorList>
            <person name="Mcclelland W.D."/>
            <person name="Brennan M.A."/>
            <person name="Trachtenberg A.M."/>
            <person name="Maclea K.S."/>
        </authorList>
    </citation>
    <scope>NUCLEOTIDE SEQUENCE [LARGE SCALE GENOMIC DNA]</scope>
    <source>
        <strain evidence="2 4">ATCC 700832</strain>
    </source>
</reference>
<dbReference type="OrthoDB" id="5599486at2"/>
<evidence type="ECO:0000313" key="4">
    <source>
        <dbReference type="Proteomes" id="UP000243640"/>
    </source>
</evidence>
<dbReference type="RefSeq" id="WP_094279528.1">
    <property type="nucleotide sequence ID" value="NZ_JBLWZI010000017.1"/>
</dbReference>
<dbReference type="SUPFAM" id="SSF101898">
    <property type="entry name" value="NHL repeat"/>
    <property type="match status" value="1"/>
</dbReference>
<dbReference type="PROSITE" id="PS51257">
    <property type="entry name" value="PROKAR_LIPOPROTEIN"/>
    <property type="match status" value="1"/>
</dbReference>
<dbReference type="EMBL" id="NQJF01000016">
    <property type="protein sequence ID" value="OYD21310.1"/>
    <property type="molecule type" value="Genomic_DNA"/>
</dbReference>